<evidence type="ECO:0000313" key="5">
    <source>
        <dbReference type="EMBL" id="RZC11563.1"/>
    </source>
</evidence>
<dbReference type="Pfam" id="PF04784">
    <property type="entry name" value="DUF547"/>
    <property type="match status" value="1"/>
</dbReference>
<protein>
    <recommendedName>
        <fullName evidence="4">RRM domain-containing protein</fullName>
    </recommendedName>
</protein>
<gene>
    <name evidence="5" type="ORF">D0Y65_011667</name>
</gene>
<dbReference type="InterPro" id="IPR025757">
    <property type="entry name" value="MIP1_Leuzipper"/>
</dbReference>
<evidence type="ECO:0000256" key="3">
    <source>
        <dbReference type="SAM" id="MobiDB-lite"/>
    </source>
</evidence>
<feature type="compositionally biased region" description="Low complexity" evidence="3">
    <location>
        <begin position="1000"/>
        <end position="1012"/>
    </location>
</feature>
<dbReference type="PANTHER" id="PTHR46248">
    <property type="entry name" value="EXPRESSED PROTEIN"/>
    <property type="match status" value="1"/>
</dbReference>
<organism evidence="5 6">
    <name type="scientific">Glycine soja</name>
    <name type="common">Wild soybean</name>
    <dbReference type="NCBI Taxonomy" id="3848"/>
    <lineage>
        <taxon>Eukaryota</taxon>
        <taxon>Viridiplantae</taxon>
        <taxon>Streptophyta</taxon>
        <taxon>Embryophyta</taxon>
        <taxon>Tracheophyta</taxon>
        <taxon>Spermatophyta</taxon>
        <taxon>Magnoliopsida</taxon>
        <taxon>eudicotyledons</taxon>
        <taxon>Gunneridae</taxon>
        <taxon>Pentapetalae</taxon>
        <taxon>rosids</taxon>
        <taxon>fabids</taxon>
        <taxon>Fabales</taxon>
        <taxon>Fabaceae</taxon>
        <taxon>Papilionoideae</taxon>
        <taxon>50 kb inversion clade</taxon>
        <taxon>NPAAA clade</taxon>
        <taxon>indigoferoid/millettioid clade</taxon>
        <taxon>Phaseoleae</taxon>
        <taxon>Glycine</taxon>
        <taxon>Glycine subgen. Soja</taxon>
    </lineage>
</organism>
<feature type="compositionally biased region" description="Polar residues" evidence="3">
    <location>
        <begin position="776"/>
        <end position="788"/>
    </location>
</feature>
<keyword evidence="6" id="KW-1185">Reference proteome</keyword>
<feature type="compositionally biased region" description="Polar residues" evidence="3">
    <location>
        <begin position="1243"/>
        <end position="1260"/>
    </location>
</feature>
<reference evidence="5 6" key="1">
    <citation type="submission" date="2018-09" db="EMBL/GenBank/DDBJ databases">
        <title>A high-quality reference genome of wild soybean provides a powerful tool to mine soybean genomes.</title>
        <authorList>
            <person name="Xie M."/>
            <person name="Chung C.Y.L."/>
            <person name="Li M.-W."/>
            <person name="Wong F.-L."/>
            <person name="Chan T.-F."/>
            <person name="Lam H.-M."/>
        </authorList>
    </citation>
    <scope>NUCLEOTIDE SEQUENCE [LARGE SCALE GENOMIC DNA]</scope>
    <source>
        <strain evidence="6">cv. W05</strain>
        <tissue evidence="5">Hypocotyl of etiolated seedlings</tissue>
    </source>
</reference>
<feature type="region of interest" description="Disordered" evidence="3">
    <location>
        <begin position="1"/>
        <end position="48"/>
    </location>
</feature>
<dbReference type="PROSITE" id="PS50102">
    <property type="entry name" value="RRM"/>
    <property type="match status" value="1"/>
</dbReference>
<feature type="region of interest" description="Disordered" evidence="3">
    <location>
        <begin position="276"/>
        <end position="295"/>
    </location>
</feature>
<feature type="coiled-coil region" evidence="2">
    <location>
        <begin position="49"/>
        <end position="122"/>
    </location>
</feature>
<dbReference type="SMART" id="SM00360">
    <property type="entry name" value="RRM"/>
    <property type="match status" value="1"/>
</dbReference>
<feature type="compositionally biased region" description="Polar residues" evidence="3">
    <location>
        <begin position="157"/>
        <end position="168"/>
    </location>
</feature>
<evidence type="ECO:0000259" key="4">
    <source>
        <dbReference type="PROSITE" id="PS50102"/>
    </source>
</evidence>
<dbReference type="InterPro" id="IPR035979">
    <property type="entry name" value="RBD_domain_sf"/>
</dbReference>
<dbReference type="Pfam" id="PF14389">
    <property type="entry name" value="Lzipper-MIP1"/>
    <property type="match status" value="1"/>
</dbReference>
<evidence type="ECO:0000256" key="1">
    <source>
        <dbReference type="PROSITE-ProRule" id="PRU00176"/>
    </source>
</evidence>
<dbReference type="CDD" id="cd00590">
    <property type="entry name" value="RRM_SF"/>
    <property type="match status" value="1"/>
</dbReference>
<dbReference type="InterPro" id="IPR000504">
    <property type="entry name" value="RRM_dom"/>
</dbReference>
<proteinExistence type="predicted"/>
<feature type="region of interest" description="Disordered" evidence="3">
    <location>
        <begin position="138"/>
        <end position="259"/>
    </location>
</feature>
<dbReference type="EMBL" id="QZWG01000005">
    <property type="protein sequence ID" value="RZC11563.1"/>
    <property type="molecule type" value="Genomic_DNA"/>
</dbReference>
<dbReference type="Gene3D" id="3.30.70.330">
    <property type="match status" value="1"/>
</dbReference>
<feature type="region of interest" description="Disordered" evidence="3">
    <location>
        <begin position="987"/>
        <end position="1012"/>
    </location>
</feature>
<feature type="region of interest" description="Disordered" evidence="3">
    <location>
        <begin position="510"/>
        <end position="589"/>
    </location>
</feature>
<sequence length="1314" mass="148370">MNTRARTTLHSMKPPLNDTPMKGKMETGGGKRAMGGGHKNGRRSNRERKMALIQDVDKLKRKLRHEENVHRALERAFTRPLGSLPRLPPYLPPYTLELLAEVAVLEEEVVRLEEQVVNFRQGLYQEAVYISSKRNAENLNDPIDQNTIRSSKHQRSKSMSQSEFNSTMMGKPQPSLARSASSRKLMFSSDTGNDHTGKLVHGKQLHRKQDSFSSIPEDGRGKENRSFGNFVKDKQSPEKKTTKVVTAIKKSPLKQESPEKCMDHLKLQLDWRLADHERAQSSSSSSDDKVSEIDSTPNRVSEDIVKCLCCIFVRIGTSKDKFGESKTASRSVSAFNQCSKEKDQSCDPYGICSESKTREVGPYKSSCEVIATTVDMNRTTNAVFLIHRLKFLLGKLASLNLKGLTHQEKLAFWINTYNSCMMNAYLEHGIPESPEMVVALMQKATIVVGGQLLNAITIEHFILRLPYHLKFTCPKAAKNDEVKAPGIFGLEWSEPLVTFALSCGSWSSPARERERESGRVRETDRRRASETQRGRVRETERERENQRERETWTAKGQQRGRPGLRDNHGGRVDDKVNARSRSRDNLQEGKWIPVKSRRKAPSKNFPVVRRNIEELKASHKTTARVTQASSWREKLDVTSFYFSRFPEEVREKDLWKIFQEWGKVWEVFIPQKRNKQGHRYGFVHFKGVEDGDRLERILGNNIYIQGIKMFVNKPKYQRGGNRVHKSMAGLYHTTDSTPKEFDTPELKSNQVPMGTKLRSYVEVVKNRNKEGEDRQGPTSANGSTTVNTGPVKIQTTKEKTKWLDKAWVGHLKNKGIVDRVEEELQGMLGVEVKTAYWGDDMVILYDLEEETVNGLNLKEQKHGGSPFFSVQRWKPEMLPSYRLTWLCIWGVPLTVWDAENLASIVSICRELIELDTATEDRTHLDMARVLVRTNEKPPIDRSVLVMVDEIQYSLYVREEFEAGWGRGQRVEDEVRFSPSPFSTAIVDSDTEPHIHGPNRFSPGSFSVSSVGGSSTRTRLCMVERRRRRRNSGFSPSRHQCETPPGADVSPSGRHVPLAASGRSTPACVGQQDSNGPLIPDFRGEGRIDSRMLCHSQQQLPFLEVNVDGKSQENLLEVNTPWVQRNEPSVTSPKAFLGVKHGSNPTCPFEKLSPSLREGAVDHNLGLINISPSSKGNQTPSTFKVYVRRKGSATVNHVAHENCYTGSYKAAPASWTKDLGSNLFKNGEEVILQSSEFVGRTSKQDSSSQTLASNNSFINSDSESEEDFHREIARELGVACDDRNTCKEKRKHGVINSSISLKSAAVVMGMEQPEP</sequence>
<feature type="region of interest" description="Disordered" evidence="3">
    <location>
        <begin position="767"/>
        <end position="789"/>
    </location>
</feature>
<feature type="compositionally biased region" description="Polar residues" evidence="3">
    <location>
        <begin position="1"/>
        <end position="10"/>
    </location>
</feature>
<feature type="region of interest" description="Disordered" evidence="3">
    <location>
        <begin position="1025"/>
        <end position="1077"/>
    </location>
</feature>
<feature type="domain" description="RRM" evidence="4">
    <location>
        <begin position="638"/>
        <end position="716"/>
    </location>
</feature>
<comment type="caution">
    <text evidence="5">The sequence shown here is derived from an EMBL/GenBank/DDBJ whole genome shotgun (WGS) entry which is preliminary data.</text>
</comment>
<keyword evidence="2" id="KW-0175">Coiled coil</keyword>
<dbReference type="Pfam" id="PF00076">
    <property type="entry name" value="RRM_1"/>
    <property type="match status" value="1"/>
</dbReference>
<dbReference type="InterPro" id="IPR012677">
    <property type="entry name" value="Nucleotide-bd_a/b_plait_sf"/>
</dbReference>
<feature type="compositionally biased region" description="Gly residues" evidence="3">
    <location>
        <begin position="26"/>
        <end position="38"/>
    </location>
</feature>
<name>A0A445KLB4_GLYSO</name>
<evidence type="ECO:0000313" key="6">
    <source>
        <dbReference type="Proteomes" id="UP000289340"/>
    </source>
</evidence>
<feature type="compositionally biased region" description="Basic and acidic residues" evidence="3">
    <location>
        <begin position="217"/>
        <end position="241"/>
    </location>
</feature>
<feature type="region of interest" description="Disordered" evidence="3">
    <location>
        <begin position="1240"/>
        <end position="1265"/>
    </location>
</feature>
<feature type="compositionally biased region" description="Basic and acidic residues" evidence="3">
    <location>
        <begin position="510"/>
        <end position="552"/>
    </location>
</feature>
<feature type="compositionally biased region" description="Basic and acidic residues" evidence="3">
    <location>
        <begin position="563"/>
        <end position="587"/>
    </location>
</feature>
<accession>A0A445KLB4</accession>
<evidence type="ECO:0000256" key="2">
    <source>
        <dbReference type="SAM" id="Coils"/>
    </source>
</evidence>
<keyword evidence="1" id="KW-0694">RNA-binding</keyword>
<dbReference type="GO" id="GO:0003723">
    <property type="term" value="F:RNA binding"/>
    <property type="evidence" value="ECO:0007669"/>
    <property type="project" value="UniProtKB-UniRule"/>
</dbReference>
<dbReference type="SUPFAM" id="SSF54928">
    <property type="entry name" value="RNA-binding domain, RBD"/>
    <property type="match status" value="1"/>
</dbReference>
<dbReference type="Proteomes" id="UP000289340">
    <property type="component" value="Chromosome 5"/>
</dbReference>
<dbReference type="PANTHER" id="PTHR46248:SF12">
    <property type="entry name" value="TERNARY COMPLEX FACTOR MIP1 LEUCINE-ZIPPER PROTEIN"/>
    <property type="match status" value="1"/>
</dbReference>
<dbReference type="InterPro" id="IPR006869">
    <property type="entry name" value="DUF547"/>
</dbReference>